<dbReference type="eggNOG" id="ENOG502ZJT1">
    <property type="taxonomic scope" value="Bacteria"/>
</dbReference>
<reference evidence="2 3" key="1">
    <citation type="submission" date="2014-03" db="EMBL/GenBank/DDBJ databases">
        <title>Genome sequence of Clostridium litorale W6, DSM 5388.</title>
        <authorList>
            <person name="Poehlein A."/>
            <person name="Jagirdar A."/>
            <person name="Khonsari B."/>
            <person name="Chibani C.M."/>
            <person name="Gutierrez Gutierrez D.A."/>
            <person name="Davydova E."/>
            <person name="Alghaithi H.S."/>
            <person name="Nair K.P."/>
            <person name="Dhamotharan K."/>
            <person name="Chandran L."/>
            <person name="G W."/>
            <person name="Daniel R."/>
        </authorList>
    </citation>
    <scope>NUCLEOTIDE SEQUENCE [LARGE SCALE GENOMIC DNA]</scope>
    <source>
        <strain evidence="2 3">W6</strain>
    </source>
</reference>
<keyword evidence="3" id="KW-1185">Reference proteome</keyword>
<organism evidence="2 3">
    <name type="scientific">Peptoclostridium litorale DSM 5388</name>
    <dbReference type="NCBI Taxonomy" id="1121324"/>
    <lineage>
        <taxon>Bacteria</taxon>
        <taxon>Bacillati</taxon>
        <taxon>Bacillota</taxon>
        <taxon>Clostridia</taxon>
        <taxon>Peptostreptococcales</taxon>
        <taxon>Peptoclostridiaceae</taxon>
        <taxon>Peptoclostridium</taxon>
    </lineage>
</organism>
<dbReference type="OrthoDB" id="1676127at2"/>
<protein>
    <recommendedName>
        <fullName evidence="4">PEP-CTERM sorting domain-containing protein</fullName>
    </recommendedName>
</protein>
<dbReference type="EMBL" id="JJMM01000012">
    <property type="protein sequence ID" value="KDR94966.1"/>
    <property type="molecule type" value="Genomic_DNA"/>
</dbReference>
<dbReference type="Proteomes" id="UP000027946">
    <property type="component" value="Unassembled WGS sequence"/>
</dbReference>
<feature type="signal peptide" evidence="1">
    <location>
        <begin position="1"/>
        <end position="23"/>
    </location>
</feature>
<accession>A0A069RD50</accession>
<evidence type="ECO:0000256" key="1">
    <source>
        <dbReference type="SAM" id="SignalP"/>
    </source>
</evidence>
<comment type="caution">
    <text evidence="2">The sequence shown here is derived from an EMBL/GenBank/DDBJ whole genome shotgun (WGS) entry which is preliminary data.</text>
</comment>
<proteinExistence type="predicted"/>
<dbReference type="RefSeq" id="WP_038265666.1">
    <property type="nucleotide sequence ID" value="NZ_FSRH01000018.1"/>
</dbReference>
<evidence type="ECO:0008006" key="4">
    <source>
        <dbReference type="Google" id="ProtNLM"/>
    </source>
</evidence>
<gene>
    <name evidence="2" type="ORF">CLIT_12c00340</name>
</gene>
<name>A0A069RD50_PEPLI</name>
<sequence>MGFAKRVITALVFSLLTAASSFAQLPNGSIVIYNEGYDISLLFNSDYDAQINAAASSHPENIYYNISGTWTEVFSGETAEDFKSWPQIQYNDPDGFTRLYGPQNGSPIQSDLLWSLSGEILIDGPDGDPDSENYMLLKFNKPLAQGDYTSLIDDLGSGQFLSVNNDIVLSNISAVEWSPESPDELVLYVSGAANIPSPATISFKLKGGLIKGQDGSALSQEYLGVSKTVFNSHYGE</sequence>
<dbReference type="AlphaFoldDB" id="A0A069RD50"/>
<feature type="chain" id="PRO_5010197567" description="PEP-CTERM sorting domain-containing protein" evidence="1">
    <location>
        <begin position="24"/>
        <end position="236"/>
    </location>
</feature>
<evidence type="ECO:0000313" key="2">
    <source>
        <dbReference type="EMBL" id="KDR94966.1"/>
    </source>
</evidence>
<keyword evidence="1" id="KW-0732">Signal</keyword>
<evidence type="ECO:0000313" key="3">
    <source>
        <dbReference type="Proteomes" id="UP000027946"/>
    </source>
</evidence>